<dbReference type="InterPro" id="IPR023346">
    <property type="entry name" value="Lysozyme-like_dom_sf"/>
</dbReference>
<gene>
    <name evidence="6" type="ORF">CJ199_02565</name>
</gene>
<comment type="caution">
    <text evidence="6">The sequence shown here is derived from an EMBL/GenBank/DDBJ whole genome shotgun (WGS) entry which is preliminary data.</text>
</comment>
<reference evidence="6 7" key="1">
    <citation type="submission" date="2017-09" db="EMBL/GenBank/DDBJ databases">
        <title>Bacterial strain isolated from the female urinary microbiota.</title>
        <authorList>
            <person name="Thomas-White K."/>
            <person name="Kumar N."/>
            <person name="Forster S."/>
            <person name="Putonti C."/>
            <person name="Lawley T."/>
            <person name="Wolfe A.J."/>
        </authorList>
    </citation>
    <scope>NUCLEOTIDE SEQUENCE [LARGE SCALE GENOMIC DNA]</scope>
    <source>
        <strain evidence="6 7">UMB1301</strain>
    </source>
</reference>
<dbReference type="GO" id="GO:0016787">
    <property type="term" value="F:hydrolase activity"/>
    <property type="evidence" value="ECO:0007669"/>
    <property type="project" value="UniProtKB-KW"/>
</dbReference>
<dbReference type="EMBL" id="PNHK01000001">
    <property type="protein sequence ID" value="PMD06273.1"/>
    <property type="molecule type" value="Genomic_DNA"/>
</dbReference>
<keyword evidence="4" id="KW-1133">Transmembrane helix</keyword>
<keyword evidence="4" id="KW-0472">Membrane</keyword>
<proteinExistence type="inferred from homology"/>
<dbReference type="Proteomes" id="UP000235598">
    <property type="component" value="Unassembled WGS sequence"/>
</dbReference>
<feature type="compositionally biased region" description="Low complexity" evidence="3">
    <location>
        <begin position="123"/>
        <end position="155"/>
    </location>
</feature>
<dbReference type="Pfam" id="PF06737">
    <property type="entry name" value="Transglycosylas"/>
    <property type="match status" value="1"/>
</dbReference>
<evidence type="ECO:0000256" key="1">
    <source>
        <dbReference type="ARBA" id="ARBA00010830"/>
    </source>
</evidence>
<evidence type="ECO:0000313" key="6">
    <source>
        <dbReference type="EMBL" id="PMD06273.1"/>
    </source>
</evidence>
<feature type="domain" description="Resuscitation-promoting factor core lysozyme-like" evidence="5">
    <location>
        <begin position="199"/>
        <end position="269"/>
    </location>
</feature>
<keyword evidence="2" id="KW-0378">Hydrolase</keyword>
<feature type="transmembrane region" description="Helical" evidence="4">
    <location>
        <begin position="46"/>
        <end position="68"/>
    </location>
</feature>
<sequence>MGKHTSSRTQGSVLDLFSRTKKKGRHAQSKKLSASTVLSSGRRAPVMAAIAVPTVAIVAVGVAGVVGAPQSGDTSAEAFTQPETISVEQPETGVNHHEDDFQQAQEQARNVAAVGNASVTMPETSTDESSSSESSSASSSSSTSGSSSSGSSSSKKGSKKKSSSKSGESSDASAGDASGDYSSPMSTAEIKAMLGGPGSRWYKIAKCESTFNPRAINKSNRAHFGLFQFKLATWRSVGGKGNPIDAHPREQFKRAKILQAKAGWGQWSCA</sequence>
<dbReference type="InterPro" id="IPR010618">
    <property type="entry name" value="RPF"/>
</dbReference>
<feature type="compositionally biased region" description="Basic residues" evidence="3">
    <location>
        <begin position="19"/>
        <end position="29"/>
    </location>
</feature>
<dbReference type="AlphaFoldDB" id="A0A2N6VQJ3"/>
<dbReference type="CDD" id="cd13925">
    <property type="entry name" value="RPF"/>
    <property type="match status" value="1"/>
</dbReference>
<dbReference type="Gene3D" id="1.10.530.10">
    <property type="match status" value="1"/>
</dbReference>
<comment type="similarity">
    <text evidence="1">Belongs to the transglycosylase family. Rpf subfamily.</text>
</comment>
<accession>A0A2N6VQJ3</accession>
<dbReference type="SUPFAM" id="SSF53955">
    <property type="entry name" value="Lysozyme-like"/>
    <property type="match status" value="1"/>
</dbReference>
<feature type="compositionally biased region" description="Low complexity" evidence="3">
    <location>
        <begin position="164"/>
        <end position="183"/>
    </location>
</feature>
<evidence type="ECO:0000256" key="3">
    <source>
        <dbReference type="SAM" id="MobiDB-lite"/>
    </source>
</evidence>
<feature type="region of interest" description="Disordered" evidence="3">
    <location>
        <begin position="120"/>
        <end position="183"/>
    </location>
</feature>
<dbReference type="RefSeq" id="WP_102237922.1">
    <property type="nucleotide sequence ID" value="NZ_PNHK01000001.1"/>
</dbReference>
<name>A0A2N6VQJ3_9MICO</name>
<evidence type="ECO:0000259" key="5">
    <source>
        <dbReference type="Pfam" id="PF06737"/>
    </source>
</evidence>
<feature type="region of interest" description="Disordered" evidence="3">
    <location>
        <begin position="1"/>
        <end position="35"/>
    </location>
</feature>
<keyword evidence="4" id="KW-0812">Transmembrane</keyword>
<dbReference type="OrthoDB" id="1404170at2"/>
<evidence type="ECO:0000313" key="7">
    <source>
        <dbReference type="Proteomes" id="UP000235598"/>
    </source>
</evidence>
<organism evidence="6 7">
    <name type="scientific">Brevibacterium paucivorans</name>
    <dbReference type="NCBI Taxonomy" id="170994"/>
    <lineage>
        <taxon>Bacteria</taxon>
        <taxon>Bacillati</taxon>
        <taxon>Actinomycetota</taxon>
        <taxon>Actinomycetes</taxon>
        <taxon>Micrococcales</taxon>
        <taxon>Brevibacteriaceae</taxon>
        <taxon>Brevibacterium</taxon>
    </lineage>
</organism>
<protein>
    <recommendedName>
        <fullName evidence="5">Resuscitation-promoting factor core lysozyme-like domain-containing protein</fullName>
    </recommendedName>
</protein>
<evidence type="ECO:0000256" key="4">
    <source>
        <dbReference type="SAM" id="Phobius"/>
    </source>
</evidence>
<evidence type="ECO:0000256" key="2">
    <source>
        <dbReference type="ARBA" id="ARBA00022801"/>
    </source>
</evidence>